<comment type="function">
    <text evidence="5">Involved in nucleolar processing of pre-18S ribosomal RNA.</text>
</comment>
<dbReference type="AlphaFoldDB" id="A0A6J1WID1"/>
<evidence type="ECO:0000256" key="6">
    <source>
        <dbReference type="SAM" id="MobiDB-lite"/>
    </source>
</evidence>
<dbReference type="InterPro" id="IPR007144">
    <property type="entry name" value="SSU_processome_Utp11"/>
</dbReference>
<dbReference type="GO" id="GO:0006364">
    <property type="term" value="P:rRNA processing"/>
    <property type="evidence" value="ECO:0007669"/>
    <property type="project" value="UniProtKB-UniRule"/>
</dbReference>
<protein>
    <recommendedName>
        <fullName evidence="5">U3 small nucleolar RNA-associated protein 11</fullName>
        <shortName evidence="5">U3 snoRNA-associated protein 11</shortName>
    </recommendedName>
</protein>
<comment type="similarity">
    <text evidence="2 5">Belongs to the UTP11 family.</text>
</comment>
<keyword evidence="4 5" id="KW-0539">Nucleus</keyword>
<evidence type="ECO:0000256" key="1">
    <source>
        <dbReference type="ARBA" id="ARBA00004604"/>
    </source>
</evidence>
<feature type="region of interest" description="Disordered" evidence="6">
    <location>
        <begin position="1"/>
        <end position="28"/>
    </location>
</feature>
<evidence type="ECO:0000256" key="4">
    <source>
        <dbReference type="ARBA" id="ARBA00023242"/>
    </source>
</evidence>
<dbReference type="Pfam" id="PF03998">
    <property type="entry name" value="Utp11"/>
    <property type="match status" value="1"/>
</dbReference>
<dbReference type="PANTHER" id="PTHR12838:SF0">
    <property type="entry name" value="U3 SMALL NUCLEOLAR RNA-ASSOCIATED PROTEIN 11-RELATED"/>
    <property type="match status" value="1"/>
</dbReference>
<organism evidence="7 8">
    <name type="scientific">Galleria mellonella</name>
    <name type="common">Greater wax moth</name>
    <dbReference type="NCBI Taxonomy" id="7137"/>
    <lineage>
        <taxon>Eukaryota</taxon>
        <taxon>Metazoa</taxon>
        <taxon>Ecdysozoa</taxon>
        <taxon>Arthropoda</taxon>
        <taxon>Hexapoda</taxon>
        <taxon>Insecta</taxon>
        <taxon>Pterygota</taxon>
        <taxon>Neoptera</taxon>
        <taxon>Endopterygota</taxon>
        <taxon>Lepidoptera</taxon>
        <taxon>Glossata</taxon>
        <taxon>Ditrysia</taxon>
        <taxon>Pyraloidea</taxon>
        <taxon>Pyralidae</taxon>
        <taxon>Galleriinae</taxon>
        <taxon>Galleria</taxon>
    </lineage>
</organism>
<evidence type="ECO:0000256" key="3">
    <source>
        <dbReference type="ARBA" id="ARBA00022552"/>
    </source>
</evidence>
<reference evidence="8" key="1">
    <citation type="submission" date="2025-08" db="UniProtKB">
        <authorList>
            <consortium name="RefSeq"/>
        </authorList>
    </citation>
    <scope>IDENTIFICATION</scope>
    <source>
        <tissue evidence="8">Whole larvae</tissue>
    </source>
</reference>
<evidence type="ECO:0000256" key="2">
    <source>
        <dbReference type="ARBA" id="ARBA00008105"/>
    </source>
</evidence>
<proteinExistence type="inferred from homology"/>
<evidence type="ECO:0000313" key="7">
    <source>
        <dbReference type="Proteomes" id="UP001652740"/>
    </source>
</evidence>
<comment type="subcellular location">
    <subcellularLocation>
        <location evidence="1 5">Nucleus</location>
        <location evidence="1 5">Nucleolus</location>
    </subcellularLocation>
</comment>
<name>A0A6J1WID1_GALME</name>
<feature type="compositionally biased region" description="Basic and acidic residues" evidence="6">
    <location>
        <begin position="19"/>
        <end position="28"/>
    </location>
</feature>
<dbReference type="PIRSF" id="PIRSF015952">
    <property type="entry name" value="U3snoRNP11"/>
    <property type="match status" value="1"/>
</dbReference>
<dbReference type="RefSeq" id="XP_026750847.1">
    <property type="nucleotide sequence ID" value="XM_026895046.3"/>
</dbReference>
<keyword evidence="3 5" id="KW-0698">rRNA processing</keyword>
<dbReference type="Proteomes" id="UP001652740">
    <property type="component" value="Unplaced"/>
</dbReference>
<dbReference type="InParanoid" id="A0A6J1WID1"/>
<keyword evidence="7" id="KW-1185">Reference proteome</keyword>
<sequence>MSSWKKAAKANQKTHKERHQPESRKHLGILEKKKDYKRRADDYHEKGETLKLLRKRTLDKNPDEFYFHMINSRVKDGVHHEILKEDEDSPEQLKLMQTQDVRYINMKRTIESRRIDRLQSELHMTDVADSTPNTHIFFVDEGEEKDFDVAKRLDTHPLLLGRKSNRPRLSDLDKIQLPQVDKETTQAMVQVRKNKYKELAKRIEREKELMVIQQKMELKRHLQDAKGVKPKRIKKGSKHSAPVYKFQYVRKK</sequence>
<evidence type="ECO:0000256" key="5">
    <source>
        <dbReference type="PIRNR" id="PIRNR015952"/>
    </source>
</evidence>
<feature type="compositionally biased region" description="Basic residues" evidence="6">
    <location>
        <begin position="1"/>
        <end position="18"/>
    </location>
</feature>
<dbReference type="OrthoDB" id="29058at2759"/>
<evidence type="ECO:0000313" key="8">
    <source>
        <dbReference type="RefSeq" id="XP_026750847.1"/>
    </source>
</evidence>
<dbReference type="KEGG" id="gmw:113511424"/>
<gene>
    <name evidence="8" type="primary">LOC113511424</name>
</gene>
<dbReference type="GO" id="GO:0032040">
    <property type="term" value="C:small-subunit processome"/>
    <property type="evidence" value="ECO:0007669"/>
    <property type="project" value="UniProtKB-UniRule"/>
</dbReference>
<dbReference type="GeneID" id="113511424"/>
<dbReference type="PANTHER" id="PTHR12838">
    <property type="entry name" value="U3 SMALL NUCLEOLAR RNA-ASSOCIATED PROTEIN 11"/>
    <property type="match status" value="1"/>
</dbReference>
<dbReference type="FunCoup" id="A0A6J1WID1">
    <property type="interactions" value="908"/>
</dbReference>
<accession>A0A6J1WID1</accession>
<comment type="subunit">
    <text evidence="5">Component of the ribosomal small subunit (SSU) processome.</text>
</comment>